<sequence length="97" mass="10565">MTEVAPGHRGVNFVSRAMPGCLNFLAAVVWPGIMWRDRSAASGIGTPAVVRGAARFMLHGDMVIPPPFRFDPSQATADHDRLQPSRKIPASSNNRIR</sequence>
<dbReference type="AlphaFoldDB" id="A0A5M6IJC8"/>
<evidence type="ECO:0000256" key="1">
    <source>
        <dbReference type="SAM" id="MobiDB-lite"/>
    </source>
</evidence>
<evidence type="ECO:0000313" key="2">
    <source>
        <dbReference type="EMBL" id="KAA5608376.1"/>
    </source>
</evidence>
<name>A0A5M6IJC8_9PROT</name>
<accession>A0A5M6IJC8</accession>
<feature type="region of interest" description="Disordered" evidence="1">
    <location>
        <begin position="69"/>
        <end position="97"/>
    </location>
</feature>
<dbReference type="EMBL" id="VWPK01000086">
    <property type="protein sequence ID" value="KAA5608376.1"/>
    <property type="molecule type" value="Genomic_DNA"/>
</dbReference>
<dbReference type="Proteomes" id="UP000325255">
    <property type="component" value="Unassembled WGS sequence"/>
</dbReference>
<protein>
    <submittedName>
        <fullName evidence="2">Uncharacterized protein</fullName>
    </submittedName>
</protein>
<evidence type="ECO:0000313" key="3">
    <source>
        <dbReference type="Proteomes" id="UP000325255"/>
    </source>
</evidence>
<proteinExistence type="predicted"/>
<comment type="caution">
    <text evidence="2">The sequence shown here is derived from an EMBL/GenBank/DDBJ whole genome shotgun (WGS) entry which is preliminary data.</text>
</comment>
<dbReference type="RefSeq" id="WP_150045424.1">
    <property type="nucleotide sequence ID" value="NZ_OW485603.1"/>
</dbReference>
<organism evidence="2 3">
    <name type="scientific">Rhodovastum atsumiense</name>
    <dbReference type="NCBI Taxonomy" id="504468"/>
    <lineage>
        <taxon>Bacteria</taxon>
        <taxon>Pseudomonadati</taxon>
        <taxon>Pseudomonadota</taxon>
        <taxon>Alphaproteobacteria</taxon>
        <taxon>Acetobacterales</taxon>
        <taxon>Acetobacteraceae</taxon>
        <taxon>Rhodovastum</taxon>
    </lineage>
</organism>
<keyword evidence="3" id="KW-1185">Reference proteome</keyword>
<gene>
    <name evidence="2" type="ORF">F1189_29340</name>
</gene>
<reference evidence="2 3" key="1">
    <citation type="submission" date="2019-09" db="EMBL/GenBank/DDBJ databases">
        <title>Genome sequence of Rhodovastum atsumiense, a diverse member of the Acetobacteraceae family of non-sulfur purple photosynthetic bacteria.</title>
        <authorList>
            <person name="Meyer T."/>
            <person name="Kyndt J."/>
        </authorList>
    </citation>
    <scope>NUCLEOTIDE SEQUENCE [LARGE SCALE GENOMIC DNA]</scope>
    <source>
        <strain evidence="2 3">DSM 21279</strain>
    </source>
</reference>